<evidence type="ECO:0000313" key="6">
    <source>
        <dbReference type="Proteomes" id="UP000037425"/>
    </source>
</evidence>
<dbReference type="PATRIC" id="fig|106592.7.peg.925"/>
<sequence length="283" mass="32199">MDERATWAAYERRLHRVSDYIYGHLNEELDLDRLAEIACLSPHHWHRIYRAVHGETLAATVKRLRLQKAAADLVQTDLPVEAIAQRSGYPNVQSFNRTFKAVYGLPPARYRKEGSHKTFETASSEGIADMYEVTLKEIDGFDLVGVAHTGSYMGIGKAFETLYGTLFSRNLFRPDMEMIGIYLDDPELVPVDKLRSFACVTAKQTLPADAPLTPQTLDGGRYAVLRHKGPYADMPLAYQWLYGTWLPQSGREVRDSLMFEKYLNNPRDVPPTELLSEIYLPLK</sequence>
<evidence type="ECO:0000259" key="4">
    <source>
        <dbReference type="PROSITE" id="PS01124"/>
    </source>
</evidence>
<dbReference type="InterPro" id="IPR018060">
    <property type="entry name" value="HTH_AraC"/>
</dbReference>
<evidence type="ECO:0000256" key="1">
    <source>
        <dbReference type="ARBA" id="ARBA00023015"/>
    </source>
</evidence>
<dbReference type="SMART" id="SM00342">
    <property type="entry name" value="HTH_ARAC"/>
    <property type="match status" value="1"/>
</dbReference>
<evidence type="ECO:0000256" key="2">
    <source>
        <dbReference type="ARBA" id="ARBA00023125"/>
    </source>
</evidence>
<dbReference type="SMART" id="SM00871">
    <property type="entry name" value="AraC_E_bind"/>
    <property type="match status" value="1"/>
</dbReference>
<keyword evidence="1" id="KW-0805">Transcription regulation</keyword>
<comment type="caution">
    <text evidence="5">The sequence shown here is derived from an EMBL/GenBank/DDBJ whole genome shotgun (WGS) entry which is preliminary data.</text>
</comment>
<dbReference type="SUPFAM" id="SSF55136">
    <property type="entry name" value="Probable bacterial effector-binding domain"/>
    <property type="match status" value="1"/>
</dbReference>
<dbReference type="Proteomes" id="UP000037425">
    <property type="component" value="Unassembled WGS sequence"/>
</dbReference>
<dbReference type="GO" id="GO:0003700">
    <property type="term" value="F:DNA-binding transcription factor activity"/>
    <property type="evidence" value="ECO:0007669"/>
    <property type="project" value="InterPro"/>
</dbReference>
<dbReference type="OrthoDB" id="9816011at2"/>
<dbReference type="RefSeq" id="WP_053247523.1">
    <property type="nucleotide sequence ID" value="NZ_LGAP01000001.1"/>
</dbReference>
<keyword evidence="2" id="KW-0238">DNA-binding</keyword>
<dbReference type="PROSITE" id="PS01124">
    <property type="entry name" value="HTH_ARAC_FAMILY_2"/>
    <property type="match status" value="1"/>
</dbReference>
<name>A0A0L8C7D6_ENSAD</name>
<dbReference type="InterPro" id="IPR050908">
    <property type="entry name" value="SmbC-like"/>
</dbReference>
<feature type="domain" description="HTH araC/xylS-type" evidence="4">
    <location>
        <begin position="15"/>
        <end position="113"/>
    </location>
</feature>
<evidence type="ECO:0000256" key="3">
    <source>
        <dbReference type="ARBA" id="ARBA00023163"/>
    </source>
</evidence>
<evidence type="ECO:0000313" key="5">
    <source>
        <dbReference type="EMBL" id="KOF22729.1"/>
    </source>
</evidence>
<proteinExistence type="predicted"/>
<accession>A0A0L8C7D6</accession>
<dbReference type="AlphaFoldDB" id="A0A0L8C7D6"/>
<dbReference type="Pfam" id="PF06445">
    <property type="entry name" value="GyrI-like"/>
    <property type="match status" value="1"/>
</dbReference>
<dbReference type="InterPro" id="IPR010499">
    <property type="entry name" value="AraC_E-bd"/>
</dbReference>
<dbReference type="Pfam" id="PF12833">
    <property type="entry name" value="HTH_18"/>
    <property type="match status" value="1"/>
</dbReference>
<dbReference type="Gene3D" id="1.10.10.60">
    <property type="entry name" value="Homeodomain-like"/>
    <property type="match status" value="1"/>
</dbReference>
<dbReference type="InterPro" id="IPR018062">
    <property type="entry name" value="HTH_AraC-typ_CS"/>
</dbReference>
<gene>
    <name evidence="5" type="ORF">AC244_04330</name>
</gene>
<dbReference type="GO" id="GO:0043565">
    <property type="term" value="F:sequence-specific DNA binding"/>
    <property type="evidence" value="ECO:0007669"/>
    <property type="project" value="InterPro"/>
</dbReference>
<dbReference type="PANTHER" id="PTHR40055">
    <property type="entry name" value="TRANSCRIPTIONAL REGULATOR YGIV-RELATED"/>
    <property type="match status" value="1"/>
</dbReference>
<reference evidence="6" key="1">
    <citation type="submission" date="2015-07" db="EMBL/GenBank/DDBJ databases">
        <title>Whole genome sequence of an Ensifer adhaerens strain isolated from a cave pool in the Wind Cave National Park.</title>
        <authorList>
            <person name="Eng W.W.H."/>
            <person name="Gan H.M."/>
            <person name="Barton H.A."/>
            <person name="Savka M.A."/>
        </authorList>
    </citation>
    <scope>NUCLEOTIDE SEQUENCE [LARGE SCALE GENOMIC DNA]</scope>
    <source>
        <strain evidence="6">SD006</strain>
    </source>
</reference>
<dbReference type="SUPFAM" id="SSF46689">
    <property type="entry name" value="Homeodomain-like"/>
    <property type="match status" value="2"/>
</dbReference>
<dbReference type="InterPro" id="IPR029442">
    <property type="entry name" value="GyrI-like"/>
</dbReference>
<organism evidence="5 6">
    <name type="scientific">Ensifer adhaerens</name>
    <name type="common">Sinorhizobium morelense</name>
    <dbReference type="NCBI Taxonomy" id="106592"/>
    <lineage>
        <taxon>Bacteria</taxon>
        <taxon>Pseudomonadati</taxon>
        <taxon>Pseudomonadota</taxon>
        <taxon>Alphaproteobacteria</taxon>
        <taxon>Hyphomicrobiales</taxon>
        <taxon>Rhizobiaceae</taxon>
        <taxon>Sinorhizobium/Ensifer group</taxon>
        <taxon>Ensifer</taxon>
    </lineage>
</organism>
<keyword evidence="3" id="KW-0804">Transcription</keyword>
<dbReference type="PROSITE" id="PS00041">
    <property type="entry name" value="HTH_ARAC_FAMILY_1"/>
    <property type="match status" value="1"/>
</dbReference>
<dbReference type="PANTHER" id="PTHR40055:SF1">
    <property type="entry name" value="TRANSCRIPTIONAL REGULATOR YGIV-RELATED"/>
    <property type="match status" value="1"/>
</dbReference>
<dbReference type="EMBL" id="LGAP01000001">
    <property type="protein sequence ID" value="KOF22729.1"/>
    <property type="molecule type" value="Genomic_DNA"/>
</dbReference>
<dbReference type="InterPro" id="IPR009057">
    <property type="entry name" value="Homeodomain-like_sf"/>
</dbReference>
<dbReference type="Gene3D" id="3.20.80.10">
    <property type="entry name" value="Regulatory factor, effector binding domain"/>
    <property type="match status" value="1"/>
</dbReference>
<dbReference type="InterPro" id="IPR011256">
    <property type="entry name" value="Reg_factor_effector_dom_sf"/>
</dbReference>
<protein>
    <submittedName>
        <fullName evidence="5">AraC family transcriptional regulator</fullName>
    </submittedName>
</protein>